<proteinExistence type="predicted"/>
<organism evidence="1 2">
    <name type="scientific">Aliidongia dinghuensis</name>
    <dbReference type="NCBI Taxonomy" id="1867774"/>
    <lineage>
        <taxon>Bacteria</taxon>
        <taxon>Pseudomonadati</taxon>
        <taxon>Pseudomonadota</taxon>
        <taxon>Alphaproteobacteria</taxon>
        <taxon>Rhodospirillales</taxon>
        <taxon>Dongiaceae</taxon>
        <taxon>Aliidongia</taxon>
    </lineage>
</organism>
<keyword evidence="2" id="KW-1185">Reference proteome</keyword>
<reference evidence="1" key="1">
    <citation type="journal article" date="2014" name="Int. J. Syst. Evol. Microbiol.">
        <title>Complete genome sequence of Corynebacterium casei LMG S-19264T (=DSM 44701T), isolated from a smear-ripened cheese.</title>
        <authorList>
            <consortium name="US DOE Joint Genome Institute (JGI-PGF)"/>
            <person name="Walter F."/>
            <person name="Albersmeier A."/>
            <person name="Kalinowski J."/>
            <person name="Ruckert C."/>
        </authorList>
    </citation>
    <scope>NUCLEOTIDE SEQUENCE</scope>
    <source>
        <strain evidence="1">CGMCC 1.15725</strain>
    </source>
</reference>
<sequence length="247" mass="26894">MSEKRETKKHQAARDFLDRGMSQLDIQRNAQAATRKRWKADAGRLLDAHLLAFSTLVSIVTKKAGQPGRTSASLSGRMSLIASFIQGVDICEVCVSEGLYFQAANLLKQELETIAAIEEFKIGQRRENRTPNISRAGPGAGPLYSDLNAAAHVADQALLSRLITNIVSAEVIGASLVPMYNREASSHLYCLHVYLMVKCAIAAAETVKETHDEEMTDLERELLNSAVEILTASGWLVAPALDVTAKS</sequence>
<dbReference type="Proteomes" id="UP000646365">
    <property type="component" value="Unassembled WGS sequence"/>
</dbReference>
<dbReference type="AlphaFoldDB" id="A0A8J2YPA1"/>
<gene>
    <name evidence="1" type="ORF">GCM10011611_02450</name>
</gene>
<protein>
    <submittedName>
        <fullName evidence="1">Uncharacterized protein</fullName>
    </submittedName>
</protein>
<comment type="caution">
    <text evidence="1">The sequence shown here is derived from an EMBL/GenBank/DDBJ whole genome shotgun (WGS) entry which is preliminary data.</text>
</comment>
<evidence type="ECO:0000313" key="1">
    <source>
        <dbReference type="EMBL" id="GGF00348.1"/>
    </source>
</evidence>
<evidence type="ECO:0000313" key="2">
    <source>
        <dbReference type="Proteomes" id="UP000646365"/>
    </source>
</evidence>
<dbReference type="EMBL" id="BMJQ01000001">
    <property type="protein sequence ID" value="GGF00348.1"/>
    <property type="molecule type" value="Genomic_DNA"/>
</dbReference>
<dbReference type="RefSeq" id="WP_189041590.1">
    <property type="nucleotide sequence ID" value="NZ_BMJQ01000001.1"/>
</dbReference>
<reference evidence="1" key="2">
    <citation type="submission" date="2020-09" db="EMBL/GenBank/DDBJ databases">
        <authorList>
            <person name="Sun Q."/>
            <person name="Zhou Y."/>
        </authorList>
    </citation>
    <scope>NUCLEOTIDE SEQUENCE</scope>
    <source>
        <strain evidence="1">CGMCC 1.15725</strain>
    </source>
</reference>
<accession>A0A8J2YPA1</accession>
<name>A0A8J2YPA1_9PROT</name>